<gene>
    <name evidence="2" type="ORF">F8237_17585</name>
</gene>
<dbReference type="InterPro" id="IPR027405">
    <property type="entry name" value="YidB-like"/>
</dbReference>
<evidence type="ECO:0000313" key="3">
    <source>
        <dbReference type="Proteomes" id="UP000325641"/>
    </source>
</evidence>
<evidence type="ECO:0000313" key="2">
    <source>
        <dbReference type="EMBL" id="QFI74057.1"/>
    </source>
</evidence>
<dbReference type="KEGG" id="bbet:F8237_17585"/>
<name>A0A5P6P6Q4_9BRAD</name>
<accession>A0A5P6P6Q4</accession>
<feature type="region of interest" description="Disordered" evidence="1">
    <location>
        <begin position="1"/>
        <end position="30"/>
    </location>
</feature>
<reference evidence="3" key="1">
    <citation type="submission" date="2019-10" db="EMBL/GenBank/DDBJ databases">
        <title>Complete Genome Sequence of Bradyrhizobium betae type strain PL7HG1T.</title>
        <authorList>
            <person name="Bromfield E.S.P."/>
            <person name="Cloutier S."/>
        </authorList>
    </citation>
    <scope>NUCLEOTIDE SEQUENCE [LARGE SCALE GENOMIC DNA]</scope>
    <source>
        <strain evidence="3">PL7HG1</strain>
    </source>
</reference>
<feature type="compositionally biased region" description="Polar residues" evidence="1">
    <location>
        <begin position="18"/>
        <end position="28"/>
    </location>
</feature>
<dbReference type="InterPro" id="IPR045372">
    <property type="entry name" value="YidB"/>
</dbReference>
<dbReference type="Pfam" id="PF20159">
    <property type="entry name" value="YidB"/>
    <property type="match status" value="1"/>
</dbReference>
<dbReference type="Proteomes" id="UP000325641">
    <property type="component" value="Chromosome"/>
</dbReference>
<dbReference type="Gene3D" id="1.10.10.690">
    <property type="entry name" value="YidB-like"/>
    <property type="match status" value="1"/>
</dbReference>
<proteinExistence type="predicted"/>
<feature type="region of interest" description="Disordered" evidence="1">
    <location>
        <begin position="50"/>
        <end position="75"/>
    </location>
</feature>
<dbReference type="RefSeq" id="WP_151646592.1">
    <property type="nucleotide sequence ID" value="NZ_CP044543.1"/>
</dbReference>
<feature type="compositionally biased region" description="Pro residues" evidence="1">
    <location>
        <begin position="58"/>
        <end position="70"/>
    </location>
</feature>
<evidence type="ECO:0000256" key="1">
    <source>
        <dbReference type="SAM" id="MobiDB-lite"/>
    </source>
</evidence>
<protein>
    <submittedName>
        <fullName evidence="2">DUF937 domain-containing protein</fullName>
    </submittedName>
</protein>
<dbReference type="SUPFAM" id="SSF140804">
    <property type="entry name" value="YidB-like"/>
    <property type="match status" value="1"/>
</dbReference>
<dbReference type="EMBL" id="CP044543">
    <property type="protein sequence ID" value="QFI74057.1"/>
    <property type="molecule type" value="Genomic_DNA"/>
</dbReference>
<sequence length="204" mass="19961">MGLLDVLNGMQNGPRGPSTPSSEKSSGGMSPMTMALLGLLAWKAFKHMTANQSGSAPQPSPAPTQLPPPVNAGAGGGLGGALGGALGGSGGLGDLLKGGLGGLLAGGAAGSVLSGGLGDLLNQLQQGGHGDTASTWVGKGENKAIAPGDLAKALGADQIESLSAQSGLSREELLSGLSQYLPQVIDHLTPDGRLPTENELSGRI</sequence>
<organism evidence="2 3">
    <name type="scientific">Bradyrhizobium betae</name>
    <dbReference type="NCBI Taxonomy" id="244734"/>
    <lineage>
        <taxon>Bacteria</taxon>
        <taxon>Pseudomonadati</taxon>
        <taxon>Pseudomonadota</taxon>
        <taxon>Alphaproteobacteria</taxon>
        <taxon>Hyphomicrobiales</taxon>
        <taxon>Nitrobacteraceae</taxon>
        <taxon>Bradyrhizobium</taxon>
    </lineage>
</organism>
<dbReference type="AlphaFoldDB" id="A0A5P6P6Q4"/>
<dbReference type="OrthoDB" id="4235777at2"/>